<protein>
    <submittedName>
        <fullName evidence="3">Uncharacterized protein</fullName>
    </submittedName>
</protein>
<name>K7A0Z5_9ALTE</name>
<organism evidence="3 4">
    <name type="scientific">Brumicola pallidula DSM 14239 = ACAM 615</name>
    <dbReference type="NCBI Taxonomy" id="1121922"/>
    <lineage>
        <taxon>Bacteria</taxon>
        <taxon>Pseudomonadati</taxon>
        <taxon>Pseudomonadota</taxon>
        <taxon>Gammaproteobacteria</taxon>
        <taxon>Alteromonadales</taxon>
        <taxon>Alteromonadaceae</taxon>
        <taxon>Brumicola</taxon>
    </lineage>
</organism>
<evidence type="ECO:0000313" key="4">
    <source>
        <dbReference type="Proteomes" id="UP000006251"/>
    </source>
</evidence>
<feature type="chain" id="PRO_5003898723" evidence="2">
    <location>
        <begin position="21"/>
        <end position="197"/>
    </location>
</feature>
<proteinExistence type="predicted"/>
<feature type="compositionally biased region" description="Gly residues" evidence="1">
    <location>
        <begin position="180"/>
        <end position="191"/>
    </location>
</feature>
<evidence type="ECO:0000256" key="1">
    <source>
        <dbReference type="SAM" id="MobiDB-lite"/>
    </source>
</evidence>
<comment type="caution">
    <text evidence="3">The sequence shown here is derived from an EMBL/GenBank/DDBJ whole genome shotgun (WGS) entry which is preliminary data.</text>
</comment>
<reference evidence="4" key="1">
    <citation type="journal article" date="2014" name="Environ. Microbiol.">
        <title>Comparative genomics of the marine bacterial genus Glaciecola reveals the high degree of genomic diversity and genomic characteristic for cold adaptation.</title>
        <authorList>
            <person name="Qin Q.L."/>
            <person name="Xie B.B."/>
            <person name="Yu Y."/>
            <person name="Shu Y.L."/>
            <person name="Rong J.C."/>
            <person name="Zhang Y.J."/>
            <person name="Zhao D.L."/>
            <person name="Chen X.L."/>
            <person name="Zhang X.Y."/>
            <person name="Chen B."/>
            <person name="Zhou B.C."/>
            <person name="Zhang Y.Z."/>
        </authorList>
    </citation>
    <scope>NUCLEOTIDE SEQUENCE [LARGE SCALE GENOMIC DNA]</scope>
    <source>
        <strain evidence="4">ACAM 615</strain>
    </source>
</reference>
<dbReference type="OrthoDB" id="6386982at2"/>
<keyword evidence="2" id="KW-0732">Signal</keyword>
<dbReference type="STRING" id="1121922.GCA_000428905_02708"/>
<evidence type="ECO:0000313" key="3">
    <source>
        <dbReference type="EMBL" id="GAC29195.1"/>
    </source>
</evidence>
<dbReference type="AlphaFoldDB" id="K7A0Z5"/>
<gene>
    <name evidence="3" type="ORF">GPAL_2334</name>
</gene>
<dbReference type="RefSeq" id="WP_006011798.1">
    <property type="nucleotide sequence ID" value="NZ_AUAV01000014.1"/>
</dbReference>
<keyword evidence="4" id="KW-1185">Reference proteome</keyword>
<evidence type="ECO:0000256" key="2">
    <source>
        <dbReference type="SAM" id="SignalP"/>
    </source>
</evidence>
<feature type="region of interest" description="Disordered" evidence="1">
    <location>
        <begin position="161"/>
        <end position="197"/>
    </location>
</feature>
<dbReference type="Proteomes" id="UP000006251">
    <property type="component" value="Unassembled WGS sequence"/>
</dbReference>
<accession>K7A0Z5</accession>
<feature type="signal peptide" evidence="2">
    <location>
        <begin position="1"/>
        <end position="20"/>
    </location>
</feature>
<dbReference type="EMBL" id="BAEQ01000042">
    <property type="protein sequence ID" value="GAC29195.1"/>
    <property type="molecule type" value="Genomic_DNA"/>
</dbReference>
<sequence length="197" mass="20362">MRRFITYAVLLSLSAFSVLAQPVNTVSLFGDEVQPGNRLHDVVVKLMGTGSTVPLAISGAIDSSMTEEDTTLPPEAKSAIAFNVSLSNAFYREMVIVNSLIEVTKTLIEESPDRVIEVITLGIVLYPDFAQEVLDGATLTGSINPDDAFIAALQAGADPSSISLSPARGPAPEPIEPVGVGIGSGGTGGGDTTASTN</sequence>